<proteinExistence type="predicted"/>
<dbReference type="PANTHER" id="PTHR34192:SF10">
    <property type="entry name" value="PLASTOCYANIN MAJOR ISOFORM, CHLOROPLASTIC-RELATED"/>
    <property type="match status" value="1"/>
</dbReference>
<feature type="binding site" evidence="9">
    <location>
        <position position="185"/>
    </location>
    <ligand>
        <name>Cu cation</name>
        <dbReference type="ChEBI" id="CHEBI:23378"/>
    </ligand>
</feature>
<evidence type="ECO:0000256" key="4">
    <source>
        <dbReference type="ARBA" id="ARBA00022723"/>
    </source>
</evidence>
<dbReference type="InterPro" id="IPR002386">
    <property type="entry name" value="Amicyanin/Pseudoazurin"/>
</dbReference>
<feature type="binding site" evidence="9">
    <location>
        <position position="177"/>
    </location>
    <ligand>
        <name>Cu cation</name>
        <dbReference type="ChEBI" id="CHEBI:23378"/>
    </ligand>
</feature>
<evidence type="ECO:0000256" key="2">
    <source>
        <dbReference type="ARBA" id="ARBA00004418"/>
    </source>
</evidence>
<keyword evidence="3" id="KW-0813">Transport</keyword>
<comment type="caution">
    <text evidence="13">The sequence shown here is derived from an EMBL/GenBank/DDBJ whole genome shotgun (WGS) entry which is preliminary data.</text>
</comment>
<dbReference type="InterPro" id="IPR000923">
    <property type="entry name" value="BlueCu_1"/>
</dbReference>
<dbReference type="GO" id="GO:0042597">
    <property type="term" value="C:periplasmic space"/>
    <property type="evidence" value="ECO:0007669"/>
    <property type="project" value="UniProtKB-SubCell"/>
</dbReference>
<keyword evidence="6" id="KW-0249">Electron transport</keyword>
<dbReference type="PROSITE" id="PS51318">
    <property type="entry name" value="TAT"/>
    <property type="match status" value="1"/>
</dbReference>
<keyword evidence="5" id="KW-0574">Periplasm</keyword>
<sequence length="241" mass="24878">MPKRARPEVSEAEGTEARSPRREGQRAERGGSVHEALADRSTAPANRPVSRRALLRGAVAAATVAAVPTPAAAQGAAEPDYGDWFEDVSNYDGTVDETGRERVTIAVGAEGNEGAFAFEPAAVRVDPGTTVVWEWSGEGGAHNVAADDGSFESETTDEAGFTFERTLDEEGVVKYACVPHEAMGMKGALVVGEAQAGGPATLDLEDALAVGGGLGLVGALLAMFALGAHCGVRRSTGRSNR</sequence>
<name>A0ABD6ADQ9_9EURY</name>
<keyword evidence="7 9" id="KW-0186">Copper</keyword>
<dbReference type="SUPFAM" id="SSF49503">
    <property type="entry name" value="Cupredoxins"/>
    <property type="match status" value="1"/>
</dbReference>
<evidence type="ECO:0000256" key="6">
    <source>
        <dbReference type="ARBA" id="ARBA00022982"/>
    </source>
</evidence>
<dbReference type="PRINTS" id="PR00155">
    <property type="entry name" value="AMICYANIN"/>
</dbReference>
<dbReference type="GO" id="GO:0046872">
    <property type="term" value="F:metal ion binding"/>
    <property type="evidence" value="ECO:0007669"/>
    <property type="project" value="UniProtKB-KW"/>
</dbReference>
<dbReference type="GO" id="GO:0016020">
    <property type="term" value="C:membrane"/>
    <property type="evidence" value="ECO:0007669"/>
    <property type="project" value="UniProtKB-SubCell"/>
</dbReference>
<dbReference type="EMBL" id="JBHTBF010000003">
    <property type="protein sequence ID" value="MFC7318357.1"/>
    <property type="molecule type" value="Genomic_DNA"/>
</dbReference>
<protein>
    <submittedName>
        <fullName evidence="13">Halocyanin domain-containing protein</fullName>
    </submittedName>
</protein>
<dbReference type="NCBIfam" id="TIGR03102">
    <property type="entry name" value="halo_cynanin"/>
    <property type="match status" value="1"/>
</dbReference>
<evidence type="ECO:0000313" key="13">
    <source>
        <dbReference type="EMBL" id="MFC7318357.1"/>
    </source>
</evidence>
<dbReference type="InterPro" id="IPR017533">
    <property type="entry name" value="Halocyanin"/>
</dbReference>
<keyword evidence="14" id="KW-1185">Reference proteome</keyword>
<evidence type="ECO:0000259" key="12">
    <source>
        <dbReference type="Pfam" id="PF00127"/>
    </source>
</evidence>
<feature type="binding site" evidence="9">
    <location>
        <position position="180"/>
    </location>
    <ligand>
        <name>Cu cation</name>
        <dbReference type="ChEBI" id="CHEBI:23378"/>
    </ligand>
</feature>
<keyword evidence="11" id="KW-1133">Transmembrane helix</keyword>
<gene>
    <name evidence="13" type="ORF">ACFQPE_16375</name>
</gene>
<evidence type="ECO:0000256" key="10">
    <source>
        <dbReference type="SAM" id="MobiDB-lite"/>
    </source>
</evidence>
<keyword evidence="11" id="KW-0812">Transmembrane</keyword>
<dbReference type="CDD" id="cd04220">
    <property type="entry name" value="Halocyanin"/>
    <property type="match status" value="1"/>
</dbReference>
<comment type="subcellular location">
    <subcellularLocation>
        <location evidence="1">Membrane</location>
    </subcellularLocation>
    <subcellularLocation>
        <location evidence="2">Periplasm</location>
    </subcellularLocation>
</comment>
<dbReference type="PANTHER" id="PTHR34192">
    <property type="entry name" value="PLASTOCYANIN MAJOR ISOFORM, CHLOROPLASTIC-RELATED"/>
    <property type="match status" value="1"/>
</dbReference>
<dbReference type="Pfam" id="PF00127">
    <property type="entry name" value="Copper-bind"/>
    <property type="match status" value="1"/>
</dbReference>
<evidence type="ECO:0000256" key="11">
    <source>
        <dbReference type="SAM" id="Phobius"/>
    </source>
</evidence>
<accession>A0ABD6ADQ9</accession>
<dbReference type="Gene3D" id="2.60.40.420">
    <property type="entry name" value="Cupredoxins - blue copper proteins"/>
    <property type="match status" value="1"/>
</dbReference>
<evidence type="ECO:0000256" key="3">
    <source>
        <dbReference type="ARBA" id="ARBA00022448"/>
    </source>
</evidence>
<evidence type="ECO:0000256" key="9">
    <source>
        <dbReference type="PIRSR" id="PIRSR602386-1"/>
    </source>
</evidence>
<keyword evidence="8 11" id="KW-0472">Membrane</keyword>
<evidence type="ECO:0000256" key="1">
    <source>
        <dbReference type="ARBA" id="ARBA00004370"/>
    </source>
</evidence>
<dbReference type="InterPro" id="IPR008972">
    <property type="entry name" value="Cupredoxin"/>
</dbReference>
<feature type="domain" description="Blue (type 1) copper" evidence="12">
    <location>
        <begin position="108"/>
        <end position="191"/>
    </location>
</feature>
<dbReference type="RefSeq" id="WP_276305851.1">
    <property type="nucleotide sequence ID" value="NZ_CP119993.1"/>
</dbReference>
<evidence type="ECO:0000256" key="8">
    <source>
        <dbReference type="ARBA" id="ARBA00023136"/>
    </source>
</evidence>
<evidence type="ECO:0000256" key="7">
    <source>
        <dbReference type="ARBA" id="ARBA00023008"/>
    </source>
</evidence>
<comment type="cofactor">
    <cofactor evidence="9">
        <name>Cu cation</name>
        <dbReference type="ChEBI" id="CHEBI:23378"/>
    </cofactor>
    <text evidence="9">Binds 1 copper ion per subunit.</text>
</comment>
<reference evidence="13 14" key="1">
    <citation type="journal article" date="2019" name="Int. J. Syst. Evol. Microbiol.">
        <title>The Global Catalogue of Microorganisms (GCM) 10K type strain sequencing project: providing services to taxonomists for standard genome sequencing and annotation.</title>
        <authorList>
            <consortium name="The Broad Institute Genomics Platform"/>
            <consortium name="The Broad Institute Genome Sequencing Center for Infectious Disease"/>
            <person name="Wu L."/>
            <person name="Ma J."/>
        </authorList>
    </citation>
    <scope>NUCLEOTIDE SEQUENCE [LARGE SCALE GENOMIC DNA]</scope>
    <source>
        <strain evidence="13 14">PSR21</strain>
    </source>
</reference>
<dbReference type="AlphaFoldDB" id="A0ABD6ADQ9"/>
<feature type="transmembrane region" description="Helical" evidence="11">
    <location>
        <begin position="208"/>
        <end position="232"/>
    </location>
</feature>
<organism evidence="13 14">
    <name type="scientific">Halomarina halobia</name>
    <dbReference type="NCBI Taxonomy" id="3033386"/>
    <lineage>
        <taxon>Archaea</taxon>
        <taxon>Methanobacteriati</taxon>
        <taxon>Methanobacteriota</taxon>
        <taxon>Stenosarchaea group</taxon>
        <taxon>Halobacteria</taxon>
        <taxon>Halobacteriales</taxon>
        <taxon>Natronomonadaceae</taxon>
        <taxon>Halomarina</taxon>
    </lineage>
</organism>
<keyword evidence="4 9" id="KW-0479">Metal-binding</keyword>
<evidence type="ECO:0000256" key="5">
    <source>
        <dbReference type="ARBA" id="ARBA00022764"/>
    </source>
</evidence>
<evidence type="ECO:0000313" key="14">
    <source>
        <dbReference type="Proteomes" id="UP001596547"/>
    </source>
</evidence>
<feature type="binding site" evidence="9">
    <location>
        <position position="142"/>
    </location>
    <ligand>
        <name>Cu cation</name>
        <dbReference type="ChEBI" id="CHEBI:23378"/>
    </ligand>
</feature>
<feature type="region of interest" description="Disordered" evidence="10">
    <location>
        <begin position="1"/>
        <end position="49"/>
    </location>
</feature>
<dbReference type="InterPro" id="IPR006311">
    <property type="entry name" value="TAT_signal"/>
</dbReference>
<feature type="compositionally biased region" description="Basic and acidic residues" evidence="10">
    <location>
        <begin position="1"/>
        <end position="38"/>
    </location>
</feature>
<dbReference type="Proteomes" id="UP001596547">
    <property type="component" value="Unassembled WGS sequence"/>
</dbReference>
<dbReference type="GeneID" id="79317466"/>